<evidence type="ECO:0000256" key="6">
    <source>
        <dbReference type="ARBA" id="ARBA00023136"/>
    </source>
</evidence>
<feature type="transmembrane region" description="Helical" evidence="7">
    <location>
        <begin position="72"/>
        <end position="91"/>
    </location>
</feature>
<organism evidence="9 10">
    <name type="scientific">Chrysochromulina tobinii</name>
    <dbReference type="NCBI Taxonomy" id="1460289"/>
    <lineage>
        <taxon>Eukaryota</taxon>
        <taxon>Haptista</taxon>
        <taxon>Haptophyta</taxon>
        <taxon>Prymnesiophyceae</taxon>
        <taxon>Prymnesiales</taxon>
        <taxon>Chrysochromulinaceae</taxon>
        <taxon>Chrysochromulina</taxon>
    </lineage>
</organism>
<dbReference type="GO" id="GO:0005315">
    <property type="term" value="F:phosphate transmembrane transporter activity"/>
    <property type="evidence" value="ECO:0007669"/>
    <property type="project" value="InterPro"/>
</dbReference>
<evidence type="ECO:0000256" key="4">
    <source>
        <dbReference type="ARBA" id="ARBA00022692"/>
    </source>
</evidence>
<dbReference type="InterPro" id="IPR001204">
    <property type="entry name" value="Phos_transporter"/>
</dbReference>
<dbReference type="PANTHER" id="PTHR11101">
    <property type="entry name" value="PHOSPHATE TRANSPORTER"/>
    <property type="match status" value="1"/>
</dbReference>
<feature type="transmembrane region" description="Helical" evidence="7">
    <location>
        <begin position="111"/>
        <end position="131"/>
    </location>
</feature>
<evidence type="ECO:0000256" key="2">
    <source>
        <dbReference type="ARBA" id="ARBA00022448"/>
    </source>
</evidence>
<comment type="function">
    <text evidence="7">Sodium-phosphate symporter.</text>
</comment>
<feature type="region of interest" description="Disordered" evidence="8">
    <location>
        <begin position="333"/>
        <end position="375"/>
    </location>
</feature>
<keyword evidence="5 7" id="KW-1133">Transmembrane helix</keyword>
<keyword evidence="6 7" id="KW-0472">Membrane</keyword>
<evidence type="ECO:0000256" key="7">
    <source>
        <dbReference type="RuleBase" id="RU363058"/>
    </source>
</evidence>
<evidence type="ECO:0000313" key="9">
    <source>
        <dbReference type="EMBL" id="KOO34928.1"/>
    </source>
</evidence>
<feature type="transmembrane region" description="Helical" evidence="7">
    <location>
        <begin position="183"/>
        <end position="205"/>
    </location>
</feature>
<comment type="caution">
    <text evidence="9">The sequence shown here is derived from an EMBL/GenBank/DDBJ whole genome shotgun (WGS) entry which is preliminary data.</text>
</comment>
<feature type="transmembrane region" description="Helical" evidence="7">
    <location>
        <begin position="570"/>
        <end position="594"/>
    </location>
</feature>
<accession>A0A0M0K957</accession>
<dbReference type="GO" id="GO:0035435">
    <property type="term" value="P:phosphate ion transmembrane transport"/>
    <property type="evidence" value="ECO:0007669"/>
    <property type="project" value="TreeGrafter"/>
</dbReference>
<comment type="similarity">
    <text evidence="7">Belongs to the inorganic phosphate transporter (PiT) (TC 2.A.20) family.</text>
</comment>
<keyword evidence="4 7" id="KW-0812">Transmembrane</keyword>
<feature type="transmembrane region" description="Helical" evidence="7">
    <location>
        <begin position="143"/>
        <end position="163"/>
    </location>
</feature>
<keyword evidence="3 7" id="KW-0592">Phosphate transport</keyword>
<dbReference type="GO" id="GO:0016020">
    <property type="term" value="C:membrane"/>
    <property type="evidence" value="ECO:0007669"/>
    <property type="project" value="UniProtKB-SubCell"/>
</dbReference>
<dbReference type="AlphaFoldDB" id="A0A0M0K957"/>
<feature type="compositionally biased region" description="Low complexity" evidence="8">
    <location>
        <begin position="346"/>
        <end position="355"/>
    </location>
</feature>
<evidence type="ECO:0000256" key="3">
    <source>
        <dbReference type="ARBA" id="ARBA00022592"/>
    </source>
</evidence>
<name>A0A0M0K957_9EUKA</name>
<gene>
    <name evidence="9" type="ORF">Ctob_016460</name>
</gene>
<sequence>MPATSIYLPTLTSAYLPKNIEYYPVDTVDHYLWVVIVAFFAAFMAAFGIGANDVANAFATSVGSKALTVKQACCIAVVMEFVGACFMGGEVVKTIRGSLANINDFKDNPPLLMWGCMCVDIATAVWLILATRFEMPVSTTHSCVGGMVGMTIALRGANSVIWFKEADATSPIPGGFLSIVVSWFLSPLLSAITAGILFSIVRLILRTKNSFENSVRTYPIMVFFCVMIVSVYMLTKGITSKSANLDKLEDDQKFGIACAIAAVCAAVSIPPTIYMRHRIVTGKFTAPPLAIEVALEQRAAAGRPEFKLEYEKKHAEAIKREYLALHKENKIETRSAETTTTDDAEAGTAKGAAELESMDSRRELESMAKSTEGNAVEAIEETKVREYYRRVTASVMSSLNQDIHGAVIDDERTFQVHMKAERFDKRSEAMFTYLQVFSACFDALAHGANDVANAVGPLSTVFLLYNGEKLGSNLDMGEWRFMILGFGGAGICLGLLLYGSQILRALGVKLAVVTPARGFCIEMGSASIVILGSYYGIPLSTTHCQVGATTGVGLLEGYKGINWWILGKSFAGWLITCVFVAFVTGILAGIGAFAPSARYPEVQFFNCSTSSRC</sequence>
<dbReference type="Proteomes" id="UP000037460">
    <property type="component" value="Unassembled WGS sequence"/>
</dbReference>
<dbReference type="Pfam" id="PF01384">
    <property type="entry name" value="PHO4"/>
    <property type="match status" value="1"/>
</dbReference>
<proteinExistence type="inferred from homology"/>
<reference evidence="10" key="1">
    <citation type="journal article" date="2015" name="PLoS Genet.">
        <title>Genome Sequence and Transcriptome Analyses of Chrysochromulina tobin: Metabolic Tools for Enhanced Algal Fitness in the Prominent Order Prymnesiales (Haptophyceae).</title>
        <authorList>
            <person name="Hovde B.T."/>
            <person name="Deodato C.R."/>
            <person name="Hunsperger H.M."/>
            <person name="Ryken S.A."/>
            <person name="Yost W."/>
            <person name="Jha R.K."/>
            <person name="Patterson J."/>
            <person name="Monnat R.J. Jr."/>
            <person name="Barlow S.B."/>
            <person name="Starkenburg S.R."/>
            <person name="Cattolico R.A."/>
        </authorList>
    </citation>
    <scope>NUCLEOTIDE SEQUENCE</scope>
    <source>
        <strain evidence="10">CCMP291</strain>
    </source>
</reference>
<feature type="transmembrane region" description="Helical" evidence="7">
    <location>
        <begin position="31"/>
        <end position="51"/>
    </location>
</feature>
<comment type="subcellular location">
    <subcellularLocation>
        <location evidence="1 7">Membrane</location>
        <topology evidence="1 7">Multi-pass membrane protein</topology>
    </subcellularLocation>
</comment>
<dbReference type="PANTHER" id="PTHR11101:SF96">
    <property type="entry name" value="PHOSPHATE TRANSPORTER"/>
    <property type="match status" value="1"/>
</dbReference>
<feature type="transmembrane region" description="Helical" evidence="7">
    <location>
        <begin position="217"/>
        <end position="234"/>
    </location>
</feature>
<feature type="transmembrane region" description="Helical" evidence="7">
    <location>
        <begin position="254"/>
        <end position="274"/>
    </location>
</feature>
<evidence type="ECO:0000256" key="1">
    <source>
        <dbReference type="ARBA" id="ARBA00004141"/>
    </source>
</evidence>
<feature type="transmembrane region" description="Helical" evidence="7">
    <location>
        <begin position="479"/>
        <end position="498"/>
    </location>
</feature>
<evidence type="ECO:0000256" key="5">
    <source>
        <dbReference type="ARBA" id="ARBA00022989"/>
    </source>
</evidence>
<protein>
    <recommendedName>
        <fullName evidence="7">Phosphate transporter</fullName>
    </recommendedName>
</protein>
<dbReference type="OrthoDB" id="260807at2759"/>
<evidence type="ECO:0000313" key="10">
    <source>
        <dbReference type="Proteomes" id="UP000037460"/>
    </source>
</evidence>
<keyword evidence="2 7" id="KW-0813">Transport</keyword>
<evidence type="ECO:0000256" key="8">
    <source>
        <dbReference type="SAM" id="MobiDB-lite"/>
    </source>
</evidence>
<dbReference type="EMBL" id="JWZX01001042">
    <property type="protein sequence ID" value="KOO34928.1"/>
    <property type="molecule type" value="Genomic_DNA"/>
</dbReference>
<keyword evidence="10" id="KW-1185">Reference proteome</keyword>